<proteinExistence type="predicted"/>
<evidence type="ECO:0000256" key="6">
    <source>
        <dbReference type="ARBA" id="ARBA00023211"/>
    </source>
</evidence>
<dbReference type="SUPFAM" id="SSF55811">
    <property type="entry name" value="Nudix"/>
    <property type="match status" value="1"/>
</dbReference>
<evidence type="ECO:0000256" key="1">
    <source>
        <dbReference type="ARBA" id="ARBA00001936"/>
    </source>
</evidence>
<keyword evidence="3" id="KW-0479">Metal-binding</keyword>
<keyword evidence="6" id="KW-0464">Manganese</keyword>
<dbReference type="Gene3D" id="3.90.79.10">
    <property type="entry name" value="Nucleoside Triphosphate Pyrophosphohydrolase"/>
    <property type="match status" value="1"/>
</dbReference>
<keyword evidence="9" id="KW-1185">Reference proteome</keyword>
<evidence type="ECO:0000313" key="8">
    <source>
        <dbReference type="EMBL" id="MFC5565780.1"/>
    </source>
</evidence>
<dbReference type="PANTHER" id="PTHR12992:SF11">
    <property type="entry name" value="MITOCHONDRIAL COENZYME A DIPHOSPHATASE NUDT8"/>
    <property type="match status" value="1"/>
</dbReference>
<dbReference type="InterPro" id="IPR000086">
    <property type="entry name" value="NUDIX_hydrolase_dom"/>
</dbReference>
<dbReference type="EC" id="3.6.1.55" evidence="8"/>
<sequence length="206" mass="22476">MRPSEAEPLLRRALAVPRAASSDYDLDPGLPRPEGRALRPAAVLLAVDLSGREARVILTKRSAHLRHHPGQIALPGGKLEPGEDAPAAALREAREEIGLPPGQAEVLGAYGPHETVTAFEVTAVLALVRQPFIARPEAGEVAEVFAVPLSHLASLDRYRVEGRRWQGRHRRYWVAPWGPYYVWGATARLLRELAARMDAARSEGSA</sequence>
<comment type="cofactor">
    <cofactor evidence="1">
        <name>Mn(2+)</name>
        <dbReference type="ChEBI" id="CHEBI:29035"/>
    </cofactor>
</comment>
<dbReference type="InterPro" id="IPR045121">
    <property type="entry name" value="CoAse"/>
</dbReference>
<evidence type="ECO:0000259" key="7">
    <source>
        <dbReference type="PROSITE" id="PS51462"/>
    </source>
</evidence>
<keyword evidence="5" id="KW-0460">Magnesium</keyword>
<dbReference type="RefSeq" id="WP_209838515.1">
    <property type="nucleotide sequence ID" value="NZ_JAGGJP010000003.1"/>
</dbReference>
<evidence type="ECO:0000313" key="9">
    <source>
        <dbReference type="Proteomes" id="UP001596056"/>
    </source>
</evidence>
<dbReference type="PROSITE" id="PS00893">
    <property type="entry name" value="NUDIX_BOX"/>
    <property type="match status" value="1"/>
</dbReference>
<dbReference type="InterPro" id="IPR020084">
    <property type="entry name" value="NUDIX_hydrolase_CS"/>
</dbReference>
<dbReference type="InterPro" id="IPR015797">
    <property type="entry name" value="NUDIX_hydrolase-like_dom_sf"/>
</dbReference>
<protein>
    <submittedName>
        <fullName evidence="8">NUDIX hydrolase</fullName>
        <ecNumber evidence="8">3.6.1.55</ecNumber>
    </submittedName>
</protein>
<evidence type="ECO:0000256" key="5">
    <source>
        <dbReference type="ARBA" id="ARBA00022842"/>
    </source>
</evidence>
<feature type="domain" description="Nudix hydrolase" evidence="7">
    <location>
        <begin position="37"/>
        <end position="180"/>
    </location>
</feature>
<dbReference type="GO" id="GO:0035539">
    <property type="term" value="F:8-oxo-7,8-dihydrodeoxyguanosine triphosphate pyrophosphatase activity"/>
    <property type="evidence" value="ECO:0007669"/>
    <property type="project" value="UniProtKB-EC"/>
</dbReference>
<gene>
    <name evidence="8" type="ORF">ACFPOC_05020</name>
</gene>
<evidence type="ECO:0000256" key="2">
    <source>
        <dbReference type="ARBA" id="ARBA00001946"/>
    </source>
</evidence>
<comment type="caution">
    <text evidence="8">The sequence shown here is derived from an EMBL/GenBank/DDBJ whole genome shotgun (WGS) entry which is preliminary data.</text>
</comment>
<dbReference type="Pfam" id="PF00293">
    <property type="entry name" value="NUDIX"/>
    <property type="match status" value="1"/>
</dbReference>
<keyword evidence="4 8" id="KW-0378">Hydrolase</keyword>
<accession>A0ABW0SA21</accession>
<dbReference type="Proteomes" id="UP001596056">
    <property type="component" value="Unassembled WGS sequence"/>
</dbReference>
<reference evidence="9" key="1">
    <citation type="journal article" date="2019" name="Int. J. Syst. Evol. Microbiol.">
        <title>The Global Catalogue of Microorganisms (GCM) 10K type strain sequencing project: providing services to taxonomists for standard genome sequencing and annotation.</title>
        <authorList>
            <consortium name="The Broad Institute Genomics Platform"/>
            <consortium name="The Broad Institute Genome Sequencing Center for Infectious Disease"/>
            <person name="Wu L."/>
            <person name="Ma J."/>
        </authorList>
    </citation>
    <scope>NUCLEOTIDE SEQUENCE [LARGE SCALE GENOMIC DNA]</scope>
    <source>
        <strain evidence="9">KACC 11588</strain>
    </source>
</reference>
<evidence type="ECO:0000256" key="3">
    <source>
        <dbReference type="ARBA" id="ARBA00022723"/>
    </source>
</evidence>
<dbReference type="EMBL" id="JBHSNA010000003">
    <property type="protein sequence ID" value="MFC5565780.1"/>
    <property type="molecule type" value="Genomic_DNA"/>
</dbReference>
<comment type="cofactor">
    <cofactor evidence="2">
        <name>Mg(2+)</name>
        <dbReference type="ChEBI" id="CHEBI:18420"/>
    </cofactor>
</comment>
<dbReference type="PANTHER" id="PTHR12992">
    <property type="entry name" value="NUDIX HYDROLASE"/>
    <property type="match status" value="1"/>
</dbReference>
<name>A0ABW0SA21_9RHOB</name>
<evidence type="ECO:0000256" key="4">
    <source>
        <dbReference type="ARBA" id="ARBA00022801"/>
    </source>
</evidence>
<dbReference type="PROSITE" id="PS51462">
    <property type="entry name" value="NUDIX"/>
    <property type="match status" value="1"/>
</dbReference>
<organism evidence="8 9">
    <name type="scientific">Rubellimicrobium aerolatum</name>
    <dbReference type="NCBI Taxonomy" id="490979"/>
    <lineage>
        <taxon>Bacteria</taxon>
        <taxon>Pseudomonadati</taxon>
        <taxon>Pseudomonadota</taxon>
        <taxon>Alphaproteobacteria</taxon>
        <taxon>Rhodobacterales</taxon>
        <taxon>Roseobacteraceae</taxon>
        <taxon>Rubellimicrobium</taxon>
    </lineage>
</organism>
<dbReference type="CDD" id="cd03426">
    <property type="entry name" value="NUDIX_CoAse_Nudt7"/>
    <property type="match status" value="1"/>
</dbReference>